<dbReference type="AlphaFoldDB" id="A0AAV1I688"/>
<dbReference type="EMBL" id="CAUYUE010000006">
    <property type="protein sequence ID" value="CAK0780021.1"/>
    <property type="molecule type" value="Genomic_DNA"/>
</dbReference>
<proteinExistence type="predicted"/>
<reference evidence="2 3" key="1">
    <citation type="submission" date="2023-10" db="EMBL/GenBank/DDBJ databases">
        <authorList>
            <person name="Maclean D."/>
            <person name="Macfadyen A."/>
        </authorList>
    </citation>
    <scope>NUCLEOTIDE SEQUENCE [LARGE SCALE GENOMIC DNA]</scope>
</reference>
<feature type="region of interest" description="Disordered" evidence="1">
    <location>
        <begin position="23"/>
        <end position="198"/>
    </location>
</feature>
<protein>
    <submittedName>
        <fullName evidence="2">Uncharacterized protein</fullName>
    </submittedName>
</protein>
<feature type="compositionally biased region" description="Basic and acidic residues" evidence="1">
    <location>
        <begin position="159"/>
        <end position="177"/>
    </location>
</feature>
<organism evidence="2 3">
    <name type="scientific">Coccomyxa viridis</name>
    <dbReference type="NCBI Taxonomy" id="1274662"/>
    <lineage>
        <taxon>Eukaryota</taxon>
        <taxon>Viridiplantae</taxon>
        <taxon>Chlorophyta</taxon>
        <taxon>core chlorophytes</taxon>
        <taxon>Trebouxiophyceae</taxon>
        <taxon>Trebouxiophyceae incertae sedis</taxon>
        <taxon>Coccomyxaceae</taxon>
        <taxon>Coccomyxa</taxon>
    </lineage>
</organism>
<evidence type="ECO:0000313" key="3">
    <source>
        <dbReference type="Proteomes" id="UP001314263"/>
    </source>
</evidence>
<sequence length="198" mass="21087">MLAWMGGSRRKLKAVQNRVVGKAPAAAPATSGAAQIGGPWLLHTTSRPPTPSKKRKVQPVPAGNAAFQRLTEVAARKSSPKGAGAGKRPKDTPADAADCPEEAAEPGVPHDCAGRADLAAEIRSGATTDSEAELIWKESRRRKTNTREEDSGEGSAWGDAHEPERSREVRQHVEEGKAGTQSDQVNKSKWEAGNRSQK</sequence>
<feature type="compositionally biased region" description="Low complexity" evidence="1">
    <location>
        <begin position="23"/>
        <end position="34"/>
    </location>
</feature>
<accession>A0AAV1I688</accession>
<evidence type="ECO:0000313" key="2">
    <source>
        <dbReference type="EMBL" id="CAK0780021.1"/>
    </source>
</evidence>
<keyword evidence="3" id="KW-1185">Reference proteome</keyword>
<evidence type="ECO:0000256" key="1">
    <source>
        <dbReference type="SAM" id="MobiDB-lite"/>
    </source>
</evidence>
<dbReference type="Proteomes" id="UP001314263">
    <property type="component" value="Unassembled WGS sequence"/>
</dbReference>
<comment type="caution">
    <text evidence="2">The sequence shown here is derived from an EMBL/GenBank/DDBJ whole genome shotgun (WGS) entry which is preliminary data.</text>
</comment>
<gene>
    <name evidence="2" type="ORF">CVIRNUC_004915</name>
</gene>
<name>A0AAV1I688_9CHLO</name>